<proteinExistence type="predicted"/>
<dbReference type="InterPro" id="IPR011666">
    <property type="entry name" value="DUF1604"/>
</dbReference>
<name>A0A443RP55_9ACAR</name>
<accession>A0A443RP55</accession>
<sequence length="518" mass="58417">MEDSGDEDELPFFGTALPPLEDEKNAPRKQELDLTVRDSKGRRRFHGAFTGGFSAGYFNTVGSVEGWVPSQYLSNRDGKWDKSLLRRKPEDFMDEEDFSAFGIAPKTVRTKDKFKSTEVLSFAGFRDPNASITDILKEIIRPKTESIGMKLFKLMRKGTSFKKAQVVEDTLAKVKSYGCQLPPGFKRSDDEEDDEEDDYNVELKIPYEPKDNTHGLGYKALKVLSSSTETSGGVKAVLSDGKKLNIKGEAFGYGALEAEDDYDEDAQVYGNDDMSNYDFSIGSKPSTSRNALKHKNIVFDSIEFVKATKQMSKIFTSNYKLPSIPRGWRPKPPFCTTRKRKSRWDEGIKESGNEKSQPDSKTTQENKRPVTMNANARAILLGEEVIRVIGNKTKEVVNTEKVDERTEKDILPLERSKPASGFLAHKFVRSENVENVSDTKLTPGLVQSRDVPRDETSNIQQQAENTKIELGVSKRTTYQWHPHTLLSKRFNVPHPYPQFPDVVGTVRVAHRVSSTTRN</sequence>
<evidence type="ECO:0000256" key="1">
    <source>
        <dbReference type="SAM" id="MobiDB-lite"/>
    </source>
</evidence>
<evidence type="ECO:0000313" key="4">
    <source>
        <dbReference type="Proteomes" id="UP000285301"/>
    </source>
</evidence>
<evidence type="ECO:0000259" key="2">
    <source>
        <dbReference type="Pfam" id="PF07713"/>
    </source>
</evidence>
<reference evidence="3 4" key="1">
    <citation type="journal article" date="2018" name="Gigascience">
        <title>Genomes of trombidid mites reveal novel predicted allergens and laterally-transferred genes associated with secondary metabolism.</title>
        <authorList>
            <person name="Dong X."/>
            <person name="Chaisiri K."/>
            <person name="Xia D."/>
            <person name="Armstrong S.D."/>
            <person name="Fang Y."/>
            <person name="Donnelly M.J."/>
            <person name="Kadowaki T."/>
            <person name="McGarry J.W."/>
            <person name="Darby A.C."/>
            <person name="Makepeace B.L."/>
        </authorList>
    </citation>
    <scope>NUCLEOTIDE SEQUENCE [LARGE SCALE GENOMIC DNA]</scope>
    <source>
        <strain evidence="3">UoL-WK</strain>
    </source>
</reference>
<dbReference type="EMBL" id="NCKU01000130">
    <property type="protein sequence ID" value="RWS17040.1"/>
    <property type="molecule type" value="Genomic_DNA"/>
</dbReference>
<dbReference type="GO" id="GO:0006397">
    <property type="term" value="P:mRNA processing"/>
    <property type="evidence" value="ECO:0007669"/>
    <property type="project" value="InterPro"/>
</dbReference>
<dbReference type="Proteomes" id="UP000285301">
    <property type="component" value="Unassembled WGS sequence"/>
</dbReference>
<dbReference type="Pfam" id="PF07713">
    <property type="entry name" value="DUF1604"/>
    <property type="match status" value="1"/>
</dbReference>
<feature type="compositionally biased region" description="Basic and acidic residues" evidence="1">
    <location>
        <begin position="21"/>
        <end position="31"/>
    </location>
</feature>
<feature type="region of interest" description="Disordered" evidence="1">
    <location>
        <begin position="1"/>
        <end position="31"/>
    </location>
</feature>
<feature type="compositionally biased region" description="Basic and acidic residues" evidence="1">
    <location>
        <begin position="343"/>
        <end position="368"/>
    </location>
</feature>
<comment type="caution">
    <text evidence="3">The sequence shown here is derived from an EMBL/GenBank/DDBJ whole genome shotgun (WGS) entry which is preliminary data.</text>
</comment>
<feature type="compositionally biased region" description="Acidic residues" evidence="1">
    <location>
        <begin position="1"/>
        <end position="10"/>
    </location>
</feature>
<dbReference type="GO" id="GO:0005634">
    <property type="term" value="C:nucleus"/>
    <property type="evidence" value="ECO:0007669"/>
    <property type="project" value="TreeGrafter"/>
</dbReference>
<dbReference type="GO" id="GO:0003723">
    <property type="term" value="F:RNA binding"/>
    <property type="evidence" value="ECO:0007669"/>
    <property type="project" value="TreeGrafter"/>
</dbReference>
<dbReference type="PANTHER" id="PTHR13384">
    <property type="entry name" value="G PATCH DOMAIN-CONTAINING PROTEIN 1"/>
    <property type="match status" value="1"/>
</dbReference>
<dbReference type="PANTHER" id="PTHR13384:SF19">
    <property type="entry name" value="G PATCH DOMAIN-CONTAINING PROTEIN 1"/>
    <property type="match status" value="1"/>
</dbReference>
<keyword evidence="4" id="KW-1185">Reference proteome</keyword>
<dbReference type="STRING" id="1965070.A0A443RP55"/>
<dbReference type="AlphaFoldDB" id="A0A443RP55"/>
<feature type="region of interest" description="Disordered" evidence="1">
    <location>
        <begin position="329"/>
        <end position="372"/>
    </location>
</feature>
<feature type="domain" description="G patch" evidence="2">
    <location>
        <begin position="33"/>
        <end position="114"/>
    </location>
</feature>
<protein>
    <recommendedName>
        <fullName evidence="2">G patch domain-containing protein</fullName>
    </recommendedName>
</protein>
<dbReference type="OrthoDB" id="20507at2759"/>
<evidence type="ECO:0000313" key="3">
    <source>
        <dbReference type="EMBL" id="RWS17040.1"/>
    </source>
</evidence>
<gene>
    <name evidence="3" type="ORF">B4U79_13192</name>
</gene>
<organism evidence="3 4">
    <name type="scientific">Dinothrombium tinctorium</name>
    <dbReference type="NCBI Taxonomy" id="1965070"/>
    <lineage>
        <taxon>Eukaryota</taxon>
        <taxon>Metazoa</taxon>
        <taxon>Ecdysozoa</taxon>
        <taxon>Arthropoda</taxon>
        <taxon>Chelicerata</taxon>
        <taxon>Arachnida</taxon>
        <taxon>Acari</taxon>
        <taxon>Acariformes</taxon>
        <taxon>Trombidiformes</taxon>
        <taxon>Prostigmata</taxon>
        <taxon>Anystina</taxon>
        <taxon>Parasitengona</taxon>
        <taxon>Trombidioidea</taxon>
        <taxon>Trombidiidae</taxon>
        <taxon>Dinothrombium</taxon>
    </lineage>
</organism>